<evidence type="ECO:0000256" key="1">
    <source>
        <dbReference type="ARBA" id="ARBA00004325"/>
    </source>
</evidence>
<keyword evidence="5 7" id="KW-0472">Membrane</keyword>
<geneLocation type="mitochondrion" evidence="9"/>
<evidence type="ECO:0000256" key="7">
    <source>
        <dbReference type="SAM" id="Phobius"/>
    </source>
</evidence>
<proteinExistence type="predicted"/>
<keyword evidence="10" id="KW-1185">Reference proteome</keyword>
<evidence type="ECO:0000256" key="4">
    <source>
        <dbReference type="ARBA" id="ARBA00023128"/>
    </source>
</evidence>
<dbReference type="GO" id="GO:0016787">
    <property type="term" value="F:hydrolase activity"/>
    <property type="evidence" value="ECO:0007669"/>
    <property type="project" value="UniProtKB-KW"/>
</dbReference>
<evidence type="ECO:0000313" key="10">
    <source>
        <dbReference type="Proteomes" id="UP000240830"/>
    </source>
</evidence>
<reference evidence="9 10" key="1">
    <citation type="submission" date="2016-10" db="EMBL/GenBank/DDBJ databases">
        <title>The genome of Paramicrosporidium saccamoebae is the missing link in understanding Cryptomycota and Microsporidia evolution.</title>
        <authorList>
            <person name="Quandt C.A."/>
            <person name="Beaudet D."/>
            <person name="Corsaro D."/>
            <person name="Michel R."/>
            <person name="Corradi N."/>
            <person name="James T."/>
        </authorList>
    </citation>
    <scope>NUCLEOTIDE SEQUENCE [LARGE SCALE GENOMIC DNA]</scope>
    <source>
        <strain evidence="9 10">KSL3</strain>
    </source>
</reference>
<accession>A0A2H9TR25</accession>
<dbReference type="Proteomes" id="UP000240830">
    <property type="component" value="Mitochondrion MT"/>
</dbReference>
<dbReference type="GO" id="GO:0006754">
    <property type="term" value="P:ATP biosynthetic process"/>
    <property type="evidence" value="ECO:0007669"/>
    <property type="project" value="UniProtKB-KW"/>
</dbReference>
<comment type="caution">
    <text evidence="9">The sequence shown here is derived from an EMBL/GenBank/DDBJ whole genome shotgun (WGS) entry which is preliminary data.</text>
</comment>
<evidence type="ECO:0000256" key="6">
    <source>
        <dbReference type="ARBA" id="ARBA00023310"/>
    </source>
</evidence>
<evidence type="ECO:0000259" key="8">
    <source>
        <dbReference type="Pfam" id="PF02326"/>
    </source>
</evidence>
<gene>
    <name evidence="9" type="ORF">PSACC_atp8</name>
</gene>
<comment type="subcellular location">
    <subcellularLocation>
        <location evidence="1">Mitochondrion membrane</location>
    </subcellularLocation>
</comment>
<dbReference type="AlphaFoldDB" id="A0A2H9TR25"/>
<dbReference type="InterPro" id="IPR003319">
    <property type="entry name" value="YMF19-like_N"/>
</dbReference>
<keyword evidence="9" id="KW-0378">Hydrolase</keyword>
<name>A0A2H9TR25_9FUNG</name>
<keyword evidence="4 9" id="KW-0496">Mitochondrion</keyword>
<evidence type="ECO:0000256" key="3">
    <source>
        <dbReference type="ARBA" id="ARBA00022989"/>
    </source>
</evidence>
<dbReference type="EC" id="3.6.3.14" evidence="9"/>
<feature type="domain" description="ATP synthase YMF19-like N-terminal" evidence="8">
    <location>
        <begin position="6"/>
        <end position="59"/>
    </location>
</feature>
<evidence type="ECO:0000313" key="9">
    <source>
        <dbReference type="EMBL" id="PJF20198.1"/>
    </source>
</evidence>
<protein>
    <submittedName>
        <fullName evidence="9">ATP synthase F0 subunit 8</fullName>
        <ecNumber evidence="9">3.6.3.14</ecNumber>
    </submittedName>
</protein>
<dbReference type="EMBL" id="MTSL01000001">
    <property type="protein sequence ID" value="PJF20198.1"/>
    <property type="molecule type" value="Genomic_DNA"/>
</dbReference>
<dbReference type="GO" id="GO:0031966">
    <property type="term" value="C:mitochondrial membrane"/>
    <property type="evidence" value="ECO:0007669"/>
    <property type="project" value="UniProtKB-SubCell"/>
</dbReference>
<keyword evidence="3 7" id="KW-1133">Transmembrane helix</keyword>
<feature type="transmembrane region" description="Helical" evidence="7">
    <location>
        <begin position="6"/>
        <end position="26"/>
    </location>
</feature>
<evidence type="ECO:0000256" key="5">
    <source>
        <dbReference type="ARBA" id="ARBA00023136"/>
    </source>
</evidence>
<keyword evidence="6" id="KW-0066">ATP synthesis</keyword>
<evidence type="ECO:0000256" key="2">
    <source>
        <dbReference type="ARBA" id="ARBA00022692"/>
    </source>
</evidence>
<dbReference type="Pfam" id="PF02326">
    <property type="entry name" value="YMF19"/>
    <property type="match status" value="1"/>
</dbReference>
<keyword evidence="2 7" id="KW-0812">Transmembrane</keyword>
<sequence>MAQCNVYTYLSQTTWTIIIFYFLYYYMKQYILPSIYEQIKLKNYTTNSTLLDKTQTVQYLSTYTTKWNEGISKVLSSKF</sequence>
<organism evidence="9 10">
    <name type="scientific">Paramicrosporidium saccamoebae</name>
    <dbReference type="NCBI Taxonomy" id="1246581"/>
    <lineage>
        <taxon>Eukaryota</taxon>
        <taxon>Fungi</taxon>
        <taxon>Fungi incertae sedis</taxon>
        <taxon>Cryptomycota</taxon>
        <taxon>Cryptomycota incertae sedis</taxon>
        <taxon>Paramicrosporidium</taxon>
    </lineage>
</organism>